<evidence type="ECO:0000313" key="2">
    <source>
        <dbReference type="EMBL" id="SDY48452.1"/>
    </source>
</evidence>
<dbReference type="SUPFAM" id="SSF53850">
    <property type="entry name" value="Periplasmic binding protein-like II"/>
    <property type="match status" value="1"/>
</dbReference>
<evidence type="ECO:0000259" key="1">
    <source>
        <dbReference type="Pfam" id="PF09084"/>
    </source>
</evidence>
<dbReference type="RefSeq" id="WP_093311156.1">
    <property type="nucleotide sequence ID" value="NZ_FNPV01000002.1"/>
</dbReference>
<dbReference type="PANTHER" id="PTHR31528">
    <property type="entry name" value="4-AMINO-5-HYDROXYMETHYL-2-METHYLPYRIMIDINE PHOSPHATE SYNTHASE THI11-RELATED"/>
    <property type="match status" value="1"/>
</dbReference>
<dbReference type="InterPro" id="IPR027939">
    <property type="entry name" value="NMT1/THI5"/>
</dbReference>
<dbReference type="InterPro" id="IPR015168">
    <property type="entry name" value="SsuA/THI5"/>
</dbReference>
<dbReference type="Proteomes" id="UP000199230">
    <property type="component" value="Unassembled WGS sequence"/>
</dbReference>
<protein>
    <submittedName>
        <fullName evidence="2">ABC-type nitrate/sulfonate/bicarbonate transport system, substrate-binding protein</fullName>
    </submittedName>
</protein>
<gene>
    <name evidence="2" type="ORF">SAMN05192546_102265</name>
</gene>
<organism evidence="2 3">
    <name type="scientific">Tindallia californiensis</name>
    <dbReference type="NCBI Taxonomy" id="159292"/>
    <lineage>
        <taxon>Bacteria</taxon>
        <taxon>Bacillati</taxon>
        <taxon>Bacillota</taxon>
        <taxon>Clostridia</taxon>
        <taxon>Peptostreptococcales</taxon>
        <taxon>Tindalliaceae</taxon>
        <taxon>Tindallia</taxon>
    </lineage>
</organism>
<name>A0A1H3K8A7_9FIRM</name>
<dbReference type="Pfam" id="PF09084">
    <property type="entry name" value="NMT1"/>
    <property type="match status" value="1"/>
</dbReference>
<dbReference type="Gene3D" id="3.40.190.10">
    <property type="entry name" value="Periplasmic binding protein-like II"/>
    <property type="match status" value="2"/>
</dbReference>
<dbReference type="EMBL" id="FNPV01000002">
    <property type="protein sequence ID" value="SDY48452.1"/>
    <property type="molecule type" value="Genomic_DNA"/>
</dbReference>
<reference evidence="2 3" key="1">
    <citation type="submission" date="2016-10" db="EMBL/GenBank/DDBJ databases">
        <authorList>
            <person name="de Groot N.N."/>
        </authorList>
    </citation>
    <scope>NUCLEOTIDE SEQUENCE [LARGE SCALE GENOMIC DNA]</scope>
    <source>
        <strain evidence="2 3">APO</strain>
    </source>
</reference>
<proteinExistence type="predicted"/>
<feature type="domain" description="SsuA/THI5-like" evidence="1">
    <location>
        <begin position="50"/>
        <end position="265"/>
    </location>
</feature>
<dbReference type="AlphaFoldDB" id="A0A1H3K8A7"/>
<dbReference type="PROSITE" id="PS51257">
    <property type="entry name" value="PROKAR_LIPOPROTEIN"/>
    <property type="match status" value="1"/>
</dbReference>
<dbReference type="OrthoDB" id="9815602at2"/>
<dbReference type="PANTHER" id="PTHR31528:SF3">
    <property type="entry name" value="THIAMINE BIOSYNTHESIS PROTEIN HI_0357-RELATED"/>
    <property type="match status" value="1"/>
</dbReference>
<evidence type="ECO:0000313" key="3">
    <source>
        <dbReference type="Proteomes" id="UP000199230"/>
    </source>
</evidence>
<dbReference type="GO" id="GO:0009228">
    <property type="term" value="P:thiamine biosynthetic process"/>
    <property type="evidence" value="ECO:0007669"/>
    <property type="project" value="InterPro"/>
</dbReference>
<accession>A0A1H3K8A7</accession>
<dbReference type="STRING" id="159292.SAMN05192546_102265"/>
<keyword evidence="3" id="KW-1185">Reference proteome</keyword>
<sequence>MKKASKGIRWISFVMALFIFITGCSQAEKEKDEQGSALEKVTVVLDWVPNTNHTGLYVAIEQGYFEEEEIQVDLIQPSQGGSADLIGAGQGEFGISYQEEVTYARTAEEPLPIKAIAAIIQNNTSGFASPVGKGIERPRDFEGKDYGGWGSPVEKSTIRALMEKDDADVEKVGFVNIGTSDFFDGVENHVDFSWIYYGWDGVAAELRDYKINFIPLQQYEEALNFYTPLIITNEALIEKDPDLIHRFLRATSRGYEYAIENPEKAAQHLLKNVPELDEEMVVASQLFLSKEYQADASRWGEMKEEIWKNYAVWMYDQGLLNDSLTAEKAFTNKFLPEEVKR</sequence>